<organism evidence="2 3">
    <name type="scientific">Psychroflexus torquis (strain ATCC 700755 / CIP 106069 / ACAM 623)</name>
    <dbReference type="NCBI Taxonomy" id="313595"/>
    <lineage>
        <taxon>Bacteria</taxon>
        <taxon>Pseudomonadati</taxon>
        <taxon>Bacteroidota</taxon>
        <taxon>Flavobacteriia</taxon>
        <taxon>Flavobacteriales</taxon>
        <taxon>Flavobacteriaceae</taxon>
        <taxon>Psychroflexus</taxon>
    </lineage>
</organism>
<proteinExistence type="predicted"/>
<evidence type="ECO:0000313" key="2">
    <source>
        <dbReference type="EMBL" id="AFU68152.1"/>
    </source>
</evidence>
<evidence type="ECO:0008006" key="4">
    <source>
        <dbReference type="Google" id="ProtNLM"/>
    </source>
</evidence>
<keyword evidence="1" id="KW-0732">Signal</keyword>
<evidence type="ECO:0000313" key="3">
    <source>
        <dbReference type="Proteomes" id="UP000008514"/>
    </source>
</evidence>
<dbReference type="HOGENOM" id="CLU_1092966_0_0_10"/>
<keyword evidence="3" id="KW-1185">Reference proteome</keyword>
<name>K4IC20_PSYTT</name>
<gene>
    <name evidence="2" type="ordered locus">P700755_001214</name>
</gene>
<reference evidence="2" key="1">
    <citation type="submission" date="2006-03" db="EMBL/GenBank/DDBJ databases">
        <authorList>
            <person name="Bowman J."/>
            <person name="Ferriera S."/>
            <person name="Johnson J."/>
            <person name="Kravitz S."/>
            <person name="Halpern A."/>
            <person name="Remington K."/>
            <person name="Beeson K."/>
            <person name="Tran B."/>
            <person name="Rogers Y.-H."/>
            <person name="Friedman R."/>
            <person name="Venter J.C."/>
        </authorList>
    </citation>
    <scope>NUCLEOTIDE SEQUENCE [LARGE SCALE GENOMIC DNA]</scope>
    <source>
        <strain evidence="2">ATCC 700755</strain>
    </source>
</reference>
<dbReference type="KEGG" id="ptq:P700755_001214"/>
<dbReference type="AlphaFoldDB" id="K4IC20"/>
<feature type="signal peptide" evidence="1">
    <location>
        <begin position="1"/>
        <end position="19"/>
    </location>
</feature>
<dbReference type="eggNOG" id="ENOG5032ACI">
    <property type="taxonomic scope" value="Bacteria"/>
</dbReference>
<dbReference type="STRING" id="313595.P700755_001214"/>
<evidence type="ECO:0000256" key="1">
    <source>
        <dbReference type="SAM" id="SignalP"/>
    </source>
</evidence>
<dbReference type="RefSeq" id="WP_015023758.1">
    <property type="nucleotide sequence ID" value="NC_018721.1"/>
</dbReference>
<accession>K4IC20</accession>
<dbReference type="OrthoDB" id="755509at2"/>
<dbReference type="Proteomes" id="UP000008514">
    <property type="component" value="Chromosome"/>
</dbReference>
<protein>
    <recommendedName>
        <fullName evidence="4">Secreted protein</fullName>
    </recommendedName>
</protein>
<reference evidence="2" key="2">
    <citation type="submission" date="2012-09" db="EMBL/GenBank/DDBJ databases">
        <title>The complete sequence of Psychroflexus torquis an extreme psychrophile from sea-ice that is stimulated by light.</title>
        <authorList>
            <person name="Feng S."/>
            <person name="Powell S.M."/>
            <person name="Bowman J.P."/>
        </authorList>
    </citation>
    <scope>NUCLEOTIDE SEQUENCE [LARGE SCALE GENOMIC DNA]</scope>
    <source>
        <strain evidence="2">ATCC 700755</strain>
    </source>
</reference>
<dbReference type="EMBL" id="CP003879">
    <property type="protein sequence ID" value="AFU68152.1"/>
    <property type="molecule type" value="Genomic_DNA"/>
</dbReference>
<feature type="chain" id="PRO_5003877610" description="Secreted protein" evidence="1">
    <location>
        <begin position="20"/>
        <end position="245"/>
    </location>
</feature>
<sequence>MKKILLLLVNIFILNSINAQEFNKNIDKDSLFQVIIKDVHPDKVQELKTAYSEGNEISKEFLLMMYSLPKSSKSELIGNLEKNEQKLVSLPSRFSHLISDSLIVSIEFVLESHILTMPAAIDLKIYKKTTDGKSKLISKGRNLEYGSDSLNEKLKILNWKNSTLLKVKTMLEEVNCISIENSEITIIGFARSGLGQYSYALYKEKSEEYMKREFEQGCNYIHFKDNIALNYKGGAIGPICFPDPK</sequence>